<evidence type="ECO:0000259" key="1">
    <source>
        <dbReference type="SMART" id="SM00849"/>
    </source>
</evidence>
<feature type="domain" description="Metallo-beta-lactamase" evidence="1">
    <location>
        <begin position="37"/>
        <end position="247"/>
    </location>
</feature>
<dbReference type="InterPro" id="IPR036866">
    <property type="entry name" value="RibonucZ/Hydroxyglut_hydro"/>
</dbReference>
<dbReference type="EMBL" id="LIXZ01000004">
    <property type="protein sequence ID" value="KPL60238.1"/>
    <property type="molecule type" value="Genomic_DNA"/>
</dbReference>
<dbReference type="OrthoDB" id="9802248at2"/>
<sequence>MKHLDSDFSDSHLPFYSVNSGKGEEVRNDLYYWTNQIVNVCFYGVPGSREWVMIDCGMPHSKEKIMEAAEERFGHSGKPMAIVLTHGHFDHVGSLEPLLEEWDVPVYAHELEIPYLNGKMDYPKGDPTVDGGLVSELSPLYPHHGIDVSDKLHVLPANGAVPFMEGWKWIHTPGHTPGHVSLYRESDGTLIAGDAFVTVKQESLYRVMLQKKQISGPPKYFTMDWRAARESVTTLSNLNPKIAVTGHGEMMEGKELEESLRYLLDHFDEEALPANRNPH</sequence>
<dbReference type="AlphaFoldDB" id="A0A0P6W2I9"/>
<organism evidence="2 3">
    <name type="scientific">Rossellomorea vietnamensis</name>
    <dbReference type="NCBI Taxonomy" id="218284"/>
    <lineage>
        <taxon>Bacteria</taxon>
        <taxon>Bacillati</taxon>
        <taxon>Bacillota</taxon>
        <taxon>Bacilli</taxon>
        <taxon>Bacillales</taxon>
        <taxon>Bacillaceae</taxon>
        <taxon>Rossellomorea</taxon>
    </lineage>
</organism>
<comment type="caution">
    <text evidence="2">The sequence shown here is derived from an EMBL/GenBank/DDBJ whole genome shotgun (WGS) entry which is preliminary data.</text>
</comment>
<proteinExistence type="predicted"/>
<dbReference type="PANTHER" id="PTHR42951">
    <property type="entry name" value="METALLO-BETA-LACTAMASE DOMAIN-CONTAINING"/>
    <property type="match status" value="1"/>
</dbReference>
<dbReference type="Pfam" id="PF00753">
    <property type="entry name" value="Lactamase_B"/>
    <property type="match status" value="1"/>
</dbReference>
<dbReference type="Gene3D" id="3.60.15.10">
    <property type="entry name" value="Ribonuclease Z/Hydroxyacylglutathione hydrolase-like"/>
    <property type="match status" value="1"/>
</dbReference>
<evidence type="ECO:0000313" key="2">
    <source>
        <dbReference type="EMBL" id="KPL60238.1"/>
    </source>
</evidence>
<evidence type="ECO:0000313" key="3">
    <source>
        <dbReference type="Proteomes" id="UP000050398"/>
    </source>
</evidence>
<dbReference type="SMART" id="SM00849">
    <property type="entry name" value="Lactamase_B"/>
    <property type="match status" value="1"/>
</dbReference>
<reference evidence="2 3" key="1">
    <citation type="submission" date="2015-08" db="EMBL/GenBank/DDBJ databases">
        <title>Draft Genome Sequence of Bacillus vietnamensis UCD-SED5.</title>
        <authorList>
            <person name="Lee R.D."/>
            <person name="Jospin G."/>
            <person name="Lang J.M."/>
            <person name="Coil D.A."/>
            <person name="Eisen J.A."/>
        </authorList>
    </citation>
    <scope>NUCLEOTIDE SEQUENCE [LARGE SCALE GENOMIC DNA]</scope>
    <source>
        <strain evidence="2 3">UCD-SED5</strain>
    </source>
</reference>
<dbReference type="PANTHER" id="PTHR42951:SF17">
    <property type="entry name" value="METALLO-BETA-LACTAMASE DOMAIN-CONTAINING PROTEIN"/>
    <property type="match status" value="1"/>
</dbReference>
<gene>
    <name evidence="2" type="ORF">AM506_06320</name>
</gene>
<dbReference type="SUPFAM" id="SSF56281">
    <property type="entry name" value="Metallo-hydrolase/oxidoreductase"/>
    <property type="match status" value="1"/>
</dbReference>
<name>A0A0P6W2I9_9BACI</name>
<dbReference type="PATRIC" id="fig|218284.4.peg.2752"/>
<accession>A0A0P6W2I9</accession>
<dbReference type="InterPro" id="IPR050855">
    <property type="entry name" value="NDM-1-like"/>
</dbReference>
<dbReference type="InterPro" id="IPR001279">
    <property type="entry name" value="Metallo-B-lactamas"/>
</dbReference>
<protein>
    <submittedName>
        <fullName evidence="2">Metallo-beta-lactamase</fullName>
    </submittedName>
</protein>
<dbReference type="RefSeq" id="WP_060671653.1">
    <property type="nucleotide sequence ID" value="NZ_LIXZ01000004.1"/>
</dbReference>
<dbReference type="CDD" id="cd07721">
    <property type="entry name" value="yflN-like_MBL-fold"/>
    <property type="match status" value="1"/>
</dbReference>
<dbReference type="Proteomes" id="UP000050398">
    <property type="component" value="Unassembled WGS sequence"/>
</dbReference>